<accession>A0A6J5TAM3</accession>
<sequence>MKKLLYYIPHRLYRSGQEVDPVTKEFVEMFNPWISLNDRTNTLDIPGVPVFNNSPIPEKPTTIPTFSATSYQRIDDCIAQLKIPGRERLVIFYSGGIDSTLIVSLLISHPDWNKLKKVTWLAINEDSQIENPDFFNEVVLPMFGTQLLASNQFYDIIADTKNVCVTGECADNLFGSLTLKGYMDSTGTFETAINGDWKEESLPWLLDKCKNYRDEREDMLNRLVAASPVPIKSNHDFLWWLNYAMKWQAVKYRLSMHAPTSAQAEYMAGNVVNFFDSEQYQQWALYTKEPKVGSKWNSYKLPAKKLINDIWANEKYLAYKTKWPSLPSITRYNNAWGFLWQNEDGSLTATKELND</sequence>
<reference evidence="1" key="1">
    <citation type="submission" date="2020-05" db="EMBL/GenBank/DDBJ databases">
        <authorList>
            <person name="Chiriac C."/>
            <person name="Salcher M."/>
            <person name="Ghai R."/>
            <person name="Kavagutti S V."/>
        </authorList>
    </citation>
    <scope>NUCLEOTIDE SEQUENCE</scope>
</reference>
<evidence type="ECO:0008006" key="2">
    <source>
        <dbReference type="Google" id="ProtNLM"/>
    </source>
</evidence>
<organism evidence="1">
    <name type="scientific">uncultured Caudovirales phage</name>
    <dbReference type="NCBI Taxonomy" id="2100421"/>
    <lineage>
        <taxon>Viruses</taxon>
        <taxon>Duplodnaviria</taxon>
        <taxon>Heunggongvirae</taxon>
        <taxon>Uroviricota</taxon>
        <taxon>Caudoviricetes</taxon>
        <taxon>Peduoviridae</taxon>
        <taxon>Maltschvirus</taxon>
        <taxon>Maltschvirus maltsch</taxon>
    </lineage>
</organism>
<name>A0A6J5TAM3_9CAUD</name>
<dbReference type="EMBL" id="LR797824">
    <property type="protein sequence ID" value="CAB4241902.1"/>
    <property type="molecule type" value="Genomic_DNA"/>
</dbReference>
<proteinExistence type="predicted"/>
<gene>
    <name evidence="1" type="ORF">UFOVP71_440</name>
</gene>
<protein>
    <recommendedName>
        <fullName evidence="2">Asparagine synthase</fullName>
    </recommendedName>
</protein>
<evidence type="ECO:0000313" key="1">
    <source>
        <dbReference type="EMBL" id="CAB4241902.1"/>
    </source>
</evidence>
<dbReference type="SUPFAM" id="SSF52402">
    <property type="entry name" value="Adenine nucleotide alpha hydrolases-like"/>
    <property type="match status" value="1"/>
</dbReference>